<evidence type="ECO:0000313" key="2">
    <source>
        <dbReference type="EMBL" id="MBB4931794.1"/>
    </source>
</evidence>
<feature type="coiled-coil region" evidence="1">
    <location>
        <begin position="14"/>
        <end position="48"/>
    </location>
</feature>
<accession>A0A7W7RGY4</accession>
<evidence type="ECO:0000313" key="3">
    <source>
        <dbReference type="Proteomes" id="UP000523007"/>
    </source>
</evidence>
<dbReference type="AlphaFoldDB" id="A0A7W7RGY4"/>
<dbReference type="Proteomes" id="UP000523007">
    <property type="component" value="Unassembled WGS sequence"/>
</dbReference>
<organism evidence="2 3">
    <name type="scientific">Lipingzhangella halophila</name>
    <dbReference type="NCBI Taxonomy" id="1783352"/>
    <lineage>
        <taxon>Bacteria</taxon>
        <taxon>Bacillati</taxon>
        <taxon>Actinomycetota</taxon>
        <taxon>Actinomycetes</taxon>
        <taxon>Streptosporangiales</taxon>
        <taxon>Nocardiopsidaceae</taxon>
        <taxon>Lipingzhangella</taxon>
    </lineage>
</organism>
<gene>
    <name evidence="2" type="ORF">F4561_002614</name>
</gene>
<protein>
    <submittedName>
        <fullName evidence="2">Putative coiled-coil protein SlyX</fullName>
    </submittedName>
</protein>
<comment type="caution">
    <text evidence="2">The sequence shown here is derived from an EMBL/GenBank/DDBJ whole genome shotgun (WGS) entry which is preliminary data.</text>
</comment>
<dbReference type="EMBL" id="JACHJT010000001">
    <property type="protein sequence ID" value="MBB4931794.1"/>
    <property type="molecule type" value="Genomic_DNA"/>
</dbReference>
<reference evidence="2 3" key="1">
    <citation type="submission" date="2020-08" db="EMBL/GenBank/DDBJ databases">
        <title>Sequencing the genomes of 1000 actinobacteria strains.</title>
        <authorList>
            <person name="Klenk H.-P."/>
        </authorList>
    </citation>
    <scope>NUCLEOTIDE SEQUENCE [LARGE SCALE GENOMIC DNA]</scope>
    <source>
        <strain evidence="2 3">DSM 102030</strain>
    </source>
</reference>
<dbReference type="RefSeq" id="WP_184578523.1">
    <property type="nucleotide sequence ID" value="NZ_JACHJT010000001.1"/>
</dbReference>
<name>A0A7W7RGY4_9ACTN</name>
<proteinExistence type="predicted"/>
<evidence type="ECO:0000256" key="1">
    <source>
        <dbReference type="SAM" id="Coils"/>
    </source>
</evidence>
<keyword evidence="1" id="KW-0175">Coiled coil</keyword>
<keyword evidence="3" id="KW-1185">Reference proteome</keyword>
<sequence length="119" mass="13555">MTAFPTLAETFQELSQLARDLDMAVRRLNELDQQRIEAEGAYKVAEARAFRDSEGSMELRKRQSVLECAELWREWQSAEALVKAQQQHLRALHSKIDIHRSCFSAQKAEMAFTTSGGTP</sequence>